<sequence>MGSSIRLLAMIVCCRIMVIAAVTDPSDLAVLTAIRSSWQNLPPNWKGSDPCGSNWDGINCTNSRVTTLNLAGTGVRTNEIGDIPSLTMLQYLDLSNNRGIKANLPQSIQQLQNLTTLMLVGCSFRGQIPDSIGSLKKLGFLGLNNNSFTGPIPPTIGNLTNLTWLDLSDNQLSGLIPITNATTLGLDRLVNARHFHLANNKLSGPIRSQLFNSDMKLIHVILNNNQLNGTIPASIGTVGTLEVIRLDSNSLRGGVPQNITNAKNVNELYLSNNNLNGSVPNLVGMDSLFYVDMSNNSFDTSDIPSWFRLESLTTLLMDKTQLQGEIPSDMFHPQLERLVLSNNDLNGTLDIGNRYSSDLIVDLSNNSIANFTQESGYNMSLNLVNNPVCEGTGAPGRYCAAGNLNIPNSLPEISCTPAHCSSNTMLSPNCKCTNPYTGTIYFFSHSFSNLDNITHYTILHDALMSAFQSNQLPVDSISITNATIDGFSYLQYRLNIFPSGQDYFTRSAVSSIGTVINRQQFILPHFGPLFFLDESYCCFPGNKSSNRGIIIGAVVGSLVFLLLIASAITYAIFQKRKAKRAKEISNPFASWELDNGSDVGGVPQLKGARACSFEELKRCSNNFSEENIIGSGGYGKVYKGTLNTGQVVAIKRAQQGSLQGSFEFKTEIELLSRIHHKNVVALVGFCYEQGEQMLVYEYISNGTLKDNLTGKSGMRLDWMKRLKVALDSANGLTYLHELANPPIIHRDVKSNNILLDNHLNAKVADFGLSKLLGDESKGYVSTQVKGTLGYMDPEYYMTQQLTEKSDVYSFGIVLLEMLTSRSPIHKGKFIVREVKEAIDKSGDPNGLYNILDPSLGSPKTLGGLSKFVNLAMRCVQDSGADRPKMGEVVREIESIIDLAVVSHDVESASTFSSQNTGNIGDLYYPYGDSVSDASSLSVPFETELRR</sequence>
<evidence type="ECO:0000256" key="8">
    <source>
        <dbReference type="ARBA" id="ARBA00022737"/>
    </source>
</evidence>
<dbReference type="InterPro" id="IPR055414">
    <property type="entry name" value="LRR_R13L4/SHOC2-like"/>
</dbReference>
<dbReference type="PANTHER" id="PTHR45974:SF242">
    <property type="entry name" value="LEUCINE-RICH REPEAT PROTEIN KINASE FAMILY PROTEIN"/>
    <property type="match status" value="1"/>
</dbReference>
<dbReference type="FunFam" id="3.80.10.10:FF:000363">
    <property type="entry name" value="Leucine-rich repeat family protein"/>
    <property type="match status" value="1"/>
</dbReference>
<keyword evidence="7 18" id="KW-0732">Signal</keyword>
<feature type="chain" id="PRO_5015507419" description="non-specific serine/threonine protein kinase" evidence="18">
    <location>
        <begin position="22"/>
        <end position="946"/>
    </location>
</feature>
<dbReference type="PROSITE" id="PS00108">
    <property type="entry name" value="PROTEIN_KINASE_ST"/>
    <property type="match status" value="1"/>
</dbReference>
<feature type="binding site" evidence="16">
    <location>
        <position position="651"/>
    </location>
    <ligand>
        <name>ATP</name>
        <dbReference type="ChEBI" id="CHEBI:30616"/>
    </ligand>
</feature>
<dbReference type="InterPro" id="IPR000719">
    <property type="entry name" value="Prot_kinase_dom"/>
</dbReference>
<dbReference type="PANTHER" id="PTHR45974">
    <property type="entry name" value="RECEPTOR-LIKE PROTEIN 55"/>
    <property type="match status" value="1"/>
</dbReference>
<keyword evidence="11 16" id="KW-0067">ATP-binding</keyword>
<evidence type="ECO:0000256" key="16">
    <source>
        <dbReference type="PROSITE-ProRule" id="PRU10141"/>
    </source>
</evidence>
<comment type="caution">
    <text evidence="20">The sequence shown here is derived from an EMBL/GenBank/DDBJ whole genome shotgun (WGS) entry which is preliminary data.</text>
</comment>
<evidence type="ECO:0000313" key="21">
    <source>
        <dbReference type="Proteomes" id="UP000245207"/>
    </source>
</evidence>
<protein>
    <recommendedName>
        <fullName evidence="2">non-specific serine/threonine protein kinase</fullName>
        <ecNumber evidence="2">2.7.11.1</ecNumber>
    </recommendedName>
</protein>
<evidence type="ECO:0000256" key="7">
    <source>
        <dbReference type="ARBA" id="ARBA00022729"/>
    </source>
</evidence>
<dbReference type="Pfam" id="PF00560">
    <property type="entry name" value="LRR_1"/>
    <property type="match status" value="1"/>
</dbReference>
<dbReference type="PROSITE" id="PS00107">
    <property type="entry name" value="PROTEIN_KINASE_ATP"/>
    <property type="match status" value="1"/>
</dbReference>
<dbReference type="Gene3D" id="1.10.510.10">
    <property type="entry name" value="Transferase(Phosphotransferase) domain 1"/>
    <property type="match status" value="1"/>
</dbReference>
<dbReference type="InterPro" id="IPR001245">
    <property type="entry name" value="Ser-Thr/Tyr_kinase_cat_dom"/>
</dbReference>
<dbReference type="SMART" id="SM00220">
    <property type="entry name" value="S_TKc"/>
    <property type="match status" value="1"/>
</dbReference>
<dbReference type="Pfam" id="PF23598">
    <property type="entry name" value="LRR_14"/>
    <property type="match status" value="1"/>
</dbReference>
<dbReference type="FunFam" id="1.10.510.10:FF:000453">
    <property type="entry name" value="LRR receptor-like serine/threonine-protein kinase HSL2"/>
    <property type="match status" value="1"/>
</dbReference>
<evidence type="ECO:0000256" key="3">
    <source>
        <dbReference type="ARBA" id="ARBA00022527"/>
    </source>
</evidence>
<dbReference type="GO" id="GO:0016020">
    <property type="term" value="C:membrane"/>
    <property type="evidence" value="ECO:0007669"/>
    <property type="project" value="UniProtKB-SubCell"/>
</dbReference>
<dbReference type="InterPro" id="IPR011009">
    <property type="entry name" value="Kinase-like_dom_sf"/>
</dbReference>
<dbReference type="STRING" id="35608.A0A2U1P0D3"/>
<evidence type="ECO:0000256" key="15">
    <source>
        <dbReference type="ARBA" id="ARBA00023180"/>
    </source>
</evidence>
<dbReference type="FunFam" id="3.80.10.10:FF:000542">
    <property type="entry name" value="Leucine-rich repeat protein kinase family protein"/>
    <property type="match status" value="1"/>
</dbReference>
<evidence type="ECO:0000256" key="13">
    <source>
        <dbReference type="ARBA" id="ARBA00023136"/>
    </source>
</evidence>
<evidence type="ECO:0000256" key="6">
    <source>
        <dbReference type="ARBA" id="ARBA00022692"/>
    </source>
</evidence>
<name>A0A2U1P0D3_ARTAN</name>
<dbReference type="Gene3D" id="3.30.200.20">
    <property type="entry name" value="Phosphorylase Kinase, domain 1"/>
    <property type="match status" value="1"/>
</dbReference>
<keyword evidence="14" id="KW-0675">Receptor</keyword>
<dbReference type="InterPro" id="IPR017441">
    <property type="entry name" value="Protein_kinase_ATP_BS"/>
</dbReference>
<gene>
    <name evidence="20" type="ORF">CTI12_AA207890</name>
</gene>
<dbReference type="FunFam" id="3.30.200.20:FF:000328">
    <property type="entry name" value="Leucine-rich repeat protein kinase family protein"/>
    <property type="match status" value="1"/>
</dbReference>
<evidence type="ECO:0000256" key="17">
    <source>
        <dbReference type="SAM" id="Phobius"/>
    </source>
</evidence>
<dbReference type="InterPro" id="IPR008271">
    <property type="entry name" value="Ser/Thr_kinase_AS"/>
</dbReference>
<evidence type="ECO:0000256" key="10">
    <source>
        <dbReference type="ARBA" id="ARBA00022777"/>
    </source>
</evidence>
<dbReference type="EC" id="2.7.11.1" evidence="2"/>
<organism evidence="20 21">
    <name type="scientific">Artemisia annua</name>
    <name type="common">Sweet wormwood</name>
    <dbReference type="NCBI Taxonomy" id="35608"/>
    <lineage>
        <taxon>Eukaryota</taxon>
        <taxon>Viridiplantae</taxon>
        <taxon>Streptophyta</taxon>
        <taxon>Embryophyta</taxon>
        <taxon>Tracheophyta</taxon>
        <taxon>Spermatophyta</taxon>
        <taxon>Magnoliopsida</taxon>
        <taxon>eudicotyledons</taxon>
        <taxon>Gunneridae</taxon>
        <taxon>Pentapetalae</taxon>
        <taxon>asterids</taxon>
        <taxon>campanulids</taxon>
        <taxon>Asterales</taxon>
        <taxon>Asteraceae</taxon>
        <taxon>Asteroideae</taxon>
        <taxon>Anthemideae</taxon>
        <taxon>Artemisiinae</taxon>
        <taxon>Artemisia</taxon>
    </lineage>
</organism>
<dbReference type="SUPFAM" id="SSF56112">
    <property type="entry name" value="Protein kinase-like (PK-like)"/>
    <property type="match status" value="1"/>
</dbReference>
<evidence type="ECO:0000256" key="9">
    <source>
        <dbReference type="ARBA" id="ARBA00022741"/>
    </source>
</evidence>
<keyword evidence="15" id="KW-0325">Glycoprotein</keyword>
<comment type="subcellular location">
    <subcellularLocation>
        <location evidence="1">Membrane</location>
        <topology evidence="1">Single-pass type I membrane protein</topology>
    </subcellularLocation>
</comment>
<keyword evidence="4" id="KW-0433">Leucine-rich repeat</keyword>
<evidence type="ECO:0000256" key="2">
    <source>
        <dbReference type="ARBA" id="ARBA00012513"/>
    </source>
</evidence>
<evidence type="ECO:0000256" key="18">
    <source>
        <dbReference type="SAM" id="SignalP"/>
    </source>
</evidence>
<dbReference type="EMBL" id="PKPP01001897">
    <property type="protein sequence ID" value="PWA79140.1"/>
    <property type="molecule type" value="Genomic_DNA"/>
</dbReference>
<keyword evidence="5" id="KW-0808">Transferase</keyword>
<evidence type="ECO:0000313" key="20">
    <source>
        <dbReference type="EMBL" id="PWA79140.1"/>
    </source>
</evidence>
<proteinExistence type="predicted"/>
<keyword evidence="3" id="KW-0723">Serine/threonine-protein kinase</keyword>
<dbReference type="PROSITE" id="PS50011">
    <property type="entry name" value="PROTEIN_KINASE_DOM"/>
    <property type="match status" value="1"/>
</dbReference>
<dbReference type="Pfam" id="PF07714">
    <property type="entry name" value="PK_Tyr_Ser-Thr"/>
    <property type="match status" value="1"/>
</dbReference>
<evidence type="ECO:0000256" key="1">
    <source>
        <dbReference type="ARBA" id="ARBA00004479"/>
    </source>
</evidence>
<keyword evidence="10 20" id="KW-0418">Kinase</keyword>
<dbReference type="OrthoDB" id="2015206at2759"/>
<feature type="signal peptide" evidence="18">
    <location>
        <begin position="1"/>
        <end position="21"/>
    </location>
</feature>
<evidence type="ECO:0000259" key="19">
    <source>
        <dbReference type="PROSITE" id="PS50011"/>
    </source>
</evidence>
<dbReference type="SUPFAM" id="SSF52058">
    <property type="entry name" value="L domain-like"/>
    <property type="match status" value="1"/>
</dbReference>
<dbReference type="AlphaFoldDB" id="A0A2U1P0D3"/>
<evidence type="ECO:0000256" key="5">
    <source>
        <dbReference type="ARBA" id="ARBA00022679"/>
    </source>
</evidence>
<keyword evidence="6 17" id="KW-0812">Transmembrane</keyword>
<dbReference type="InterPro" id="IPR032675">
    <property type="entry name" value="LRR_dom_sf"/>
</dbReference>
<feature type="transmembrane region" description="Helical" evidence="17">
    <location>
        <begin position="549"/>
        <end position="573"/>
    </location>
</feature>
<dbReference type="GO" id="GO:0005524">
    <property type="term" value="F:ATP binding"/>
    <property type="evidence" value="ECO:0007669"/>
    <property type="project" value="UniProtKB-UniRule"/>
</dbReference>
<evidence type="ECO:0000256" key="11">
    <source>
        <dbReference type="ARBA" id="ARBA00022840"/>
    </source>
</evidence>
<keyword evidence="8" id="KW-0677">Repeat</keyword>
<evidence type="ECO:0000256" key="12">
    <source>
        <dbReference type="ARBA" id="ARBA00022989"/>
    </source>
</evidence>
<reference evidence="20 21" key="1">
    <citation type="journal article" date="2018" name="Mol. Plant">
        <title>The genome of Artemisia annua provides insight into the evolution of Asteraceae family and artemisinin biosynthesis.</title>
        <authorList>
            <person name="Shen Q."/>
            <person name="Zhang L."/>
            <person name="Liao Z."/>
            <person name="Wang S."/>
            <person name="Yan T."/>
            <person name="Shi P."/>
            <person name="Liu M."/>
            <person name="Fu X."/>
            <person name="Pan Q."/>
            <person name="Wang Y."/>
            <person name="Lv Z."/>
            <person name="Lu X."/>
            <person name="Zhang F."/>
            <person name="Jiang W."/>
            <person name="Ma Y."/>
            <person name="Chen M."/>
            <person name="Hao X."/>
            <person name="Li L."/>
            <person name="Tang Y."/>
            <person name="Lv G."/>
            <person name="Zhou Y."/>
            <person name="Sun X."/>
            <person name="Brodelius P.E."/>
            <person name="Rose J.K.C."/>
            <person name="Tang K."/>
        </authorList>
    </citation>
    <scope>NUCLEOTIDE SEQUENCE [LARGE SCALE GENOMIC DNA]</scope>
    <source>
        <strain evidence="21">cv. Huhao1</strain>
        <tissue evidence="20">Leaf</tissue>
    </source>
</reference>
<evidence type="ECO:0000256" key="14">
    <source>
        <dbReference type="ARBA" id="ARBA00023170"/>
    </source>
</evidence>
<dbReference type="InterPro" id="IPR001611">
    <property type="entry name" value="Leu-rich_rpt"/>
</dbReference>
<keyword evidence="9 16" id="KW-0547">Nucleotide-binding</keyword>
<dbReference type="Proteomes" id="UP000245207">
    <property type="component" value="Unassembled WGS sequence"/>
</dbReference>
<accession>A0A2U1P0D3</accession>
<dbReference type="PROSITE" id="PS51450">
    <property type="entry name" value="LRR"/>
    <property type="match status" value="1"/>
</dbReference>
<keyword evidence="13 17" id="KW-0472">Membrane</keyword>
<dbReference type="CDD" id="cd14066">
    <property type="entry name" value="STKc_IRAK"/>
    <property type="match status" value="1"/>
</dbReference>
<evidence type="ECO:0000256" key="4">
    <source>
        <dbReference type="ARBA" id="ARBA00022614"/>
    </source>
</evidence>
<feature type="domain" description="Protein kinase" evidence="19">
    <location>
        <begin position="623"/>
        <end position="896"/>
    </location>
</feature>
<keyword evidence="12 17" id="KW-1133">Transmembrane helix</keyword>
<keyword evidence="21" id="KW-1185">Reference proteome</keyword>
<dbReference type="Gene3D" id="3.80.10.10">
    <property type="entry name" value="Ribonuclease Inhibitor"/>
    <property type="match status" value="3"/>
</dbReference>
<dbReference type="GO" id="GO:0004674">
    <property type="term" value="F:protein serine/threonine kinase activity"/>
    <property type="evidence" value="ECO:0007669"/>
    <property type="project" value="UniProtKB-KW"/>
</dbReference>